<proteinExistence type="predicted"/>
<dbReference type="PANTHER" id="PTHR13136:SF11">
    <property type="entry name" value="TESTIS-EXPRESSED PROTEIN 30"/>
    <property type="match status" value="1"/>
</dbReference>
<dbReference type="STRING" id="264462.Bd3815"/>
<dbReference type="InterPro" id="IPR029057">
    <property type="entry name" value="PRTase-like"/>
</dbReference>
<dbReference type="EMBL" id="BX842656">
    <property type="protein sequence ID" value="CAE81173.1"/>
    <property type="molecule type" value="Genomic_DNA"/>
</dbReference>
<dbReference type="eggNOG" id="COG1073">
    <property type="taxonomic scope" value="Bacteria"/>
</dbReference>
<dbReference type="InterPro" id="IPR026555">
    <property type="entry name" value="NSL3/Tex30"/>
</dbReference>
<dbReference type="Gene3D" id="3.30.1310.20">
    <property type="entry name" value="PRTase-like"/>
    <property type="match status" value="1"/>
</dbReference>
<dbReference type="Proteomes" id="UP000008080">
    <property type="component" value="Chromosome"/>
</dbReference>
<dbReference type="RefSeq" id="WP_011166116.1">
    <property type="nucleotide sequence ID" value="NC_005363.1"/>
</dbReference>
<dbReference type="AlphaFoldDB" id="Q6MGV6"/>
<dbReference type="SUPFAM" id="SSF53271">
    <property type="entry name" value="PRTase-like"/>
    <property type="match status" value="1"/>
</dbReference>
<name>Q6MGV6_BDEBA</name>
<dbReference type="Gene3D" id="3.40.50.1820">
    <property type="entry name" value="alpha/beta hydrolase"/>
    <property type="match status" value="1"/>
</dbReference>
<sequence>MERYRDRDHASHVLAQNLSQYKDSNPVVLAIPRGGVPVAFGVARALHCPLDLIMVKKIGAPRQPELAVGAVSEDGKPLFDEGLIKALSLSSSYLKQAASQKIREIHEQLHKFRGSKQAEPIQNRTVILVDDGIATGSTLTAAIQFLRLKNPREIVVAAPVGALETVQRIKEIADAVICPLTPTDFMAVGMWYEQFEQVPDEEVIRLIGEARFSSQSTAEQITIVDGPKKLTGDLTRVKNSKGLILFAHGSGSSRLSPRNRKVATELNKRGFSTLLFDLLTDSEAEDRRNVFNIALLARRLLCATDTVVEVYQGKTPPLGYFGASTGAGAALTAAAQSTHPISAVVSRGGRPDLADEFLSQVLAPTLLIVGGNDTQVIELNAMAERKIGKVKMAVVPGATHLFEEPGAMEKVIELAANWFSQNLSAAKAPHPQEPPVRPGGL</sequence>
<dbReference type="InterPro" id="IPR029058">
    <property type="entry name" value="AB_hydrolase_fold"/>
</dbReference>
<protein>
    <recommendedName>
        <fullName evidence="1">Phosphoribosyltransferase domain-containing protein</fullName>
    </recommendedName>
</protein>
<dbReference type="GeneID" id="93014585"/>
<feature type="domain" description="Phosphoribosyltransferase" evidence="1">
    <location>
        <begin position="12"/>
        <end position="179"/>
    </location>
</feature>
<dbReference type="KEGG" id="bba:Bd3815"/>
<dbReference type="eggNOG" id="COG1926">
    <property type="taxonomic scope" value="Bacteria"/>
</dbReference>
<gene>
    <name evidence="2" type="ordered locus">Bd3815</name>
</gene>
<dbReference type="CDD" id="cd06223">
    <property type="entry name" value="PRTases_typeI"/>
    <property type="match status" value="1"/>
</dbReference>
<dbReference type="ESTHER" id="bdeba-q6mgv6">
    <property type="family name" value="DLH-S"/>
</dbReference>
<dbReference type="PANTHER" id="PTHR13136">
    <property type="entry name" value="TESTIS DEVELOPMENT PROTEIN PRTD"/>
    <property type="match status" value="1"/>
</dbReference>
<dbReference type="Pfam" id="PF00156">
    <property type="entry name" value="Pribosyltran"/>
    <property type="match status" value="1"/>
</dbReference>
<keyword evidence="3" id="KW-1185">Reference proteome</keyword>
<evidence type="ECO:0000259" key="1">
    <source>
        <dbReference type="Pfam" id="PF00156"/>
    </source>
</evidence>
<evidence type="ECO:0000313" key="2">
    <source>
        <dbReference type="EMBL" id="CAE81173.1"/>
    </source>
</evidence>
<dbReference type="Gene3D" id="3.40.50.2020">
    <property type="match status" value="1"/>
</dbReference>
<dbReference type="HOGENOM" id="CLU_050038_0_0_7"/>
<dbReference type="SUPFAM" id="SSF53474">
    <property type="entry name" value="alpha/beta-Hydrolases"/>
    <property type="match status" value="1"/>
</dbReference>
<organism evidence="2 3">
    <name type="scientific">Bdellovibrio bacteriovorus (strain ATCC 15356 / DSM 50701 / NCIMB 9529 / HD100)</name>
    <dbReference type="NCBI Taxonomy" id="264462"/>
    <lineage>
        <taxon>Bacteria</taxon>
        <taxon>Pseudomonadati</taxon>
        <taxon>Bdellovibrionota</taxon>
        <taxon>Bdellovibrionia</taxon>
        <taxon>Bdellovibrionales</taxon>
        <taxon>Pseudobdellovibrionaceae</taxon>
        <taxon>Bdellovibrio</taxon>
    </lineage>
</organism>
<dbReference type="InterPro" id="IPR000836">
    <property type="entry name" value="PRTase_dom"/>
</dbReference>
<reference evidence="2 3" key="1">
    <citation type="journal article" date="2004" name="Science">
        <title>A predator unmasked: life cycle of Bdellovibrio bacteriovorus from a genomic perspective.</title>
        <authorList>
            <person name="Rendulic S."/>
            <person name="Jagtap P."/>
            <person name="Rosinus A."/>
            <person name="Eppinger M."/>
            <person name="Baar C."/>
            <person name="Lanz C."/>
            <person name="Keller H."/>
            <person name="Lambert C."/>
            <person name="Evans K.J."/>
            <person name="Goesmann A."/>
            <person name="Meyer F."/>
            <person name="Sockett R.E."/>
            <person name="Schuster S.C."/>
        </authorList>
    </citation>
    <scope>NUCLEOTIDE SEQUENCE [LARGE SCALE GENOMIC DNA]</scope>
    <source>
        <strain evidence="3">ATCC 15356 / DSM 50701 / NCIMB 9529 / HD100</strain>
    </source>
</reference>
<accession>Q6MGV6</accession>
<evidence type="ECO:0000313" key="3">
    <source>
        <dbReference type="Proteomes" id="UP000008080"/>
    </source>
</evidence>